<dbReference type="Proteomes" id="UP001556367">
    <property type="component" value="Unassembled WGS sequence"/>
</dbReference>
<dbReference type="EMBL" id="JASNQZ010000012">
    <property type="protein sequence ID" value="KAL0949628.1"/>
    <property type="molecule type" value="Genomic_DNA"/>
</dbReference>
<accession>A0ABR3J2B0</accession>
<reference evidence="2" key="1">
    <citation type="submission" date="2024-06" db="EMBL/GenBank/DDBJ databases">
        <title>Multi-omics analyses provide insights into the biosynthesis of the anticancer antibiotic pleurotin in Hohenbuehelia grisea.</title>
        <authorList>
            <person name="Weaver J.A."/>
            <person name="Alberti F."/>
        </authorList>
    </citation>
    <scope>NUCLEOTIDE SEQUENCE [LARGE SCALE GENOMIC DNA]</scope>
    <source>
        <strain evidence="2">T-177</strain>
    </source>
</reference>
<organism evidence="1 2">
    <name type="scientific">Hohenbuehelia grisea</name>
    <dbReference type="NCBI Taxonomy" id="104357"/>
    <lineage>
        <taxon>Eukaryota</taxon>
        <taxon>Fungi</taxon>
        <taxon>Dikarya</taxon>
        <taxon>Basidiomycota</taxon>
        <taxon>Agaricomycotina</taxon>
        <taxon>Agaricomycetes</taxon>
        <taxon>Agaricomycetidae</taxon>
        <taxon>Agaricales</taxon>
        <taxon>Pleurotineae</taxon>
        <taxon>Pleurotaceae</taxon>
        <taxon>Hohenbuehelia</taxon>
    </lineage>
</organism>
<name>A0ABR3J2B0_9AGAR</name>
<proteinExistence type="predicted"/>
<keyword evidence="2" id="KW-1185">Reference proteome</keyword>
<sequence>MRAMPTAGIVWTTEEVFRASISPALCRCVCFPLRLAFSPRHTPLRASTRFLIPSPIFPYDAIAWIHDSAQDFFKFFFSFHPCASEHSLAFQRDLVLLPYQYYSFPFRGFSHKGVAVVPTFGMRP</sequence>
<protein>
    <submittedName>
        <fullName evidence="1">Uncharacterized protein</fullName>
    </submittedName>
</protein>
<gene>
    <name evidence="1" type="ORF">HGRIS_009673</name>
</gene>
<evidence type="ECO:0000313" key="1">
    <source>
        <dbReference type="EMBL" id="KAL0949628.1"/>
    </source>
</evidence>
<comment type="caution">
    <text evidence="1">The sequence shown here is derived from an EMBL/GenBank/DDBJ whole genome shotgun (WGS) entry which is preliminary data.</text>
</comment>
<evidence type="ECO:0000313" key="2">
    <source>
        <dbReference type="Proteomes" id="UP001556367"/>
    </source>
</evidence>